<evidence type="ECO:0000256" key="1">
    <source>
        <dbReference type="ARBA" id="ARBA00022723"/>
    </source>
</evidence>
<evidence type="ECO:0000313" key="6">
    <source>
        <dbReference type="EMBL" id="CAF2924981.1"/>
    </source>
</evidence>
<accession>A0A7R8H7Q2</accession>
<dbReference type="PANTHER" id="PTHR24409:SF295">
    <property type="entry name" value="AZ2-RELATED"/>
    <property type="match status" value="1"/>
</dbReference>
<evidence type="ECO:0000256" key="2">
    <source>
        <dbReference type="ARBA" id="ARBA00022737"/>
    </source>
</evidence>
<dbReference type="AlphaFoldDB" id="A0A7R8H7Q2"/>
<feature type="domain" description="C2H2-type" evidence="5">
    <location>
        <begin position="332"/>
        <end position="354"/>
    </location>
</feature>
<feature type="domain" description="C2H2-type" evidence="5">
    <location>
        <begin position="303"/>
        <end position="331"/>
    </location>
</feature>
<dbReference type="PROSITE" id="PS00028">
    <property type="entry name" value="ZINC_FINGER_C2H2_1"/>
    <property type="match status" value="9"/>
</dbReference>
<gene>
    <name evidence="6" type="ORF">LSAA_8976</name>
</gene>
<protein>
    <submittedName>
        <fullName evidence="6">KRAB</fullName>
    </submittedName>
</protein>
<feature type="domain" description="C2H2-type" evidence="5">
    <location>
        <begin position="369"/>
        <end position="397"/>
    </location>
</feature>
<dbReference type="InterPro" id="IPR013087">
    <property type="entry name" value="Znf_C2H2_type"/>
</dbReference>
<reference evidence="6" key="1">
    <citation type="submission" date="2021-02" db="EMBL/GenBank/DDBJ databases">
        <authorList>
            <person name="Bekaert M."/>
        </authorList>
    </citation>
    <scope>NUCLEOTIDE SEQUENCE</scope>
    <source>
        <strain evidence="6">IoA-00</strain>
    </source>
</reference>
<feature type="domain" description="C2H2-type" evidence="5">
    <location>
        <begin position="264"/>
        <end position="292"/>
    </location>
</feature>
<keyword evidence="3" id="KW-0863">Zinc-finger</keyword>
<evidence type="ECO:0000256" key="3">
    <source>
        <dbReference type="ARBA" id="ARBA00022771"/>
    </source>
</evidence>
<dbReference type="GO" id="GO:0005634">
    <property type="term" value="C:nucleus"/>
    <property type="evidence" value="ECO:0007669"/>
    <property type="project" value="TreeGrafter"/>
</dbReference>
<evidence type="ECO:0000259" key="5">
    <source>
        <dbReference type="PROSITE" id="PS50157"/>
    </source>
</evidence>
<dbReference type="Gene3D" id="3.30.160.60">
    <property type="entry name" value="Classic Zinc Finger"/>
    <property type="match status" value="5"/>
</dbReference>
<feature type="domain" description="C2H2-type" evidence="5">
    <location>
        <begin position="427"/>
        <end position="455"/>
    </location>
</feature>
<dbReference type="GO" id="GO:0000977">
    <property type="term" value="F:RNA polymerase II transcription regulatory region sequence-specific DNA binding"/>
    <property type="evidence" value="ECO:0007669"/>
    <property type="project" value="TreeGrafter"/>
</dbReference>
<dbReference type="GO" id="GO:0000981">
    <property type="term" value="F:DNA-binding transcription factor activity, RNA polymerase II-specific"/>
    <property type="evidence" value="ECO:0007669"/>
    <property type="project" value="TreeGrafter"/>
</dbReference>
<dbReference type="SUPFAM" id="SSF57667">
    <property type="entry name" value="beta-beta-alpha zinc fingers"/>
    <property type="match status" value="3"/>
</dbReference>
<dbReference type="Proteomes" id="UP000675881">
    <property type="component" value="Chromosome 4"/>
</dbReference>
<dbReference type="Pfam" id="PF00096">
    <property type="entry name" value="zf-C2H2"/>
    <property type="match status" value="5"/>
</dbReference>
<evidence type="ECO:0000313" key="7">
    <source>
        <dbReference type="Proteomes" id="UP000675881"/>
    </source>
</evidence>
<evidence type="ECO:0000256" key="4">
    <source>
        <dbReference type="ARBA" id="ARBA00022833"/>
    </source>
</evidence>
<dbReference type="PANTHER" id="PTHR24409">
    <property type="entry name" value="ZINC FINGER PROTEIN 142"/>
    <property type="match status" value="1"/>
</dbReference>
<organism evidence="6 7">
    <name type="scientific">Lepeophtheirus salmonis</name>
    <name type="common">Salmon louse</name>
    <name type="synonym">Caligus salmonis</name>
    <dbReference type="NCBI Taxonomy" id="72036"/>
    <lineage>
        <taxon>Eukaryota</taxon>
        <taxon>Metazoa</taxon>
        <taxon>Ecdysozoa</taxon>
        <taxon>Arthropoda</taxon>
        <taxon>Crustacea</taxon>
        <taxon>Multicrustacea</taxon>
        <taxon>Hexanauplia</taxon>
        <taxon>Copepoda</taxon>
        <taxon>Siphonostomatoida</taxon>
        <taxon>Caligidae</taxon>
        <taxon>Lepeophtheirus</taxon>
    </lineage>
</organism>
<dbReference type="PROSITE" id="PS50157">
    <property type="entry name" value="ZINC_FINGER_C2H2_2"/>
    <property type="match status" value="8"/>
</dbReference>
<dbReference type="InterPro" id="IPR036236">
    <property type="entry name" value="Znf_C2H2_sf"/>
</dbReference>
<dbReference type="SMART" id="SM00355">
    <property type="entry name" value="ZnF_C2H2"/>
    <property type="match status" value="10"/>
</dbReference>
<keyword evidence="2" id="KW-0677">Repeat</keyword>
<dbReference type="OrthoDB" id="5803930at2759"/>
<feature type="domain" description="C2H2-type" evidence="5">
    <location>
        <begin position="113"/>
        <end position="146"/>
    </location>
</feature>
<name>A0A7R8H7Q2_LEPSM</name>
<proteinExistence type="predicted"/>
<feature type="domain" description="C2H2-type" evidence="5">
    <location>
        <begin position="186"/>
        <end position="214"/>
    </location>
</feature>
<keyword evidence="1" id="KW-0479">Metal-binding</keyword>
<dbReference type="EMBL" id="HG994583">
    <property type="protein sequence ID" value="CAF2924981.1"/>
    <property type="molecule type" value="Genomic_DNA"/>
</dbReference>
<feature type="domain" description="C2H2-type" evidence="5">
    <location>
        <begin position="398"/>
        <end position="426"/>
    </location>
</feature>
<keyword evidence="7" id="KW-1185">Reference proteome</keyword>
<keyword evidence="4" id="KW-0862">Zinc</keyword>
<dbReference type="GO" id="GO:0008270">
    <property type="term" value="F:zinc ion binding"/>
    <property type="evidence" value="ECO:0007669"/>
    <property type="project" value="UniProtKB-KW"/>
</dbReference>
<sequence>MEVIPSPEDCEEKEVKEEKGNCVDSLISEGDYNNDCKEPIVLDDDEDYIPPNKKESNNHLPPDISFECCFCQTVIYTQDDVFIHCKSMHVGRAVVIKVKDGPAIKYMGSLTEFTCGECRKEIHSVNDLNNHIAGHIIDYKHRKTKPKESRLKNQYRSCLMCSCVFETFFALKKHNEIEHPSEGSLYECQKCGEVFNQCSTYLRHKMYSHTKKERKEYQALSTNTTTSTFTRVNHMCALFVENNLVKIAIWSKHKARVHPQSLDFVCNICGKKCATNEYLRYHIKVRHSESLPYSKHSNNPEKYQCHLCDKSYMNKTFLTNHIDVIHNGLKLFCCQICGKTCSSAHNLKLHENLHEETLIHKDQEELKLLECEECGKTFRISKDLRAHIKVVHKQIKDFKCDICDKAFSFRTHLKRHKQTIHDESCEYKCHVCSVLFFQKPSLRKHLEKVHNINSTTSSNSL</sequence>